<organism evidence="5 6">
    <name type="scientific">Fusarium langsethiae</name>
    <dbReference type="NCBI Taxonomy" id="179993"/>
    <lineage>
        <taxon>Eukaryota</taxon>
        <taxon>Fungi</taxon>
        <taxon>Dikarya</taxon>
        <taxon>Ascomycota</taxon>
        <taxon>Pezizomycotina</taxon>
        <taxon>Sordariomycetes</taxon>
        <taxon>Hypocreomycetidae</taxon>
        <taxon>Hypocreales</taxon>
        <taxon>Nectriaceae</taxon>
        <taxon>Fusarium</taxon>
    </lineage>
</organism>
<gene>
    <name evidence="5" type="ORF">FLAG1_11127</name>
</gene>
<dbReference type="InterPro" id="IPR008948">
    <property type="entry name" value="L-Aspartase-like"/>
</dbReference>
<dbReference type="Proteomes" id="UP000037904">
    <property type="component" value="Unassembled WGS sequence"/>
</dbReference>
<dbReference type="PANTHER" id="PTHR43814:SF1">
    <property type="entry name" value="ARGININOSUCCINATE LYASE"/>
    <property type="match status" value="1"/>
</dbReference>
<dbReference type="PRINTS" id="PR00149">
    <property type="entry name" value="FUMRATELYASE"/>
</dbReference>
<feature type="domain" description="Argininosuccinate lyase C-terminal" evidence="4">
    <location>
        <begin position="359"/>
        <end position="438"/>
    </location>
</feature>
<dbReference type="Pfam" id="PF00206">
    <property type="entry name" value="Lyase_1"/>
    <property type="match status" value="1"/>
</dbReference>
<comment type="caution">
    <text evidence="5">The sequence shown here is derived from an EMBL/GenBank/DDBJ whole genome shotgun (WGS) entry which is preliminary data.</text>
</comment>
<dbReference type="GO" id="GO:0042450">
    <property type="term" value="P:L-arginine biosynthetic process via ornithine"/>
    <property type="evidence" value="ECO:0007669"/>
    <property type="project" value="InterPro"/>
</dbReference>
<dbReference type="PANTHER" id="PTHR43814">
    <property type="entry name" value="ARGININOSUCCINATE LYASE"/>
    <property type="match status" value="1"/>
</dbReference>
<dbReference type="Gene3D" id="1.10.40.30">
    <property type="entry name" value="Fumarase/aspartase (C-terminal domain)"/>
    <property type="match status" value="1"/>
</dbReference>
<evidence type="ECO:0000313" key="5">
    <source>
        <dbReference type="EMBL" id="KPA36126.1"/>
    </source>
</evidence>
<evidence type="ECO:0000256" key="1">
    <source>
        <dbReference type="ARBA" id="ARBA00010755"/>
    </source>
</evidence>
<dbReference type="Gene3D" id="1.10.275.10">
    <property type="entry name" value="Fumarase/aspartase (N-terminal domain)"/>
    <property type="match status" value="1"/>
</dbReference>
<dbReference type="InterPro" id="IPR029419">
    <property type="entry name" value="Arg_succ_lyase_C"/>
</dbReference>
<dbReference type="GO" id="GO:0005829">
    <property type="term" value="C:cytosol"/>
    <property type="evidence" value="ECO:0007669"/>
    <property type="project" value="TreeGrafter"/>
</dbReference>
<dbReference type="InterPro" id="IPR022761">
    <property type="entry name" value="Fumarate_lyase_N"/>
</dbReference>
<evidence type="ECO:0000259" key="4">
    <source>
        <dbReference type="Pfam" id="PF14698"/>
    </source>
</evidence>
<dbReference type="OrthoDB" id="2561043at2759"/>
<dbReference type="PRINTS" id="PR00145">
    <property type="entry name" value="ARGSUCLYASE"/>
</dbReference>
<evidence type="ECO:0000259" key="3">
    <source>
        <dbReference type="Pfam" id="PF00206"/>
    </source>
</evidence>
<feature type="domain" description="Fumarate lyase N-terminal" evidence="3">
    <location>
        <begin position="45"/>
        <end position="293"/>
    </location>
</feature>
<accession>A0A0M9EN92</accession>
<dbReference type="SUPFAM" id="SSF48557">
    <property type="entry name" value="L-aspartase-like"/>
    <property type="match status" value="1"/>
</dbReference>
<protein>
    <recommendedName>
        <fullName evidence="2">Arginosuccinase</fullName>
    </recommendedName>
</protein>
<dbReference type="AlphaFoldDB" id="A0A0M9EN92"/>
<keyword evidence="5" id="KW-0456">Lyase</keyword>
<dbReference type="NCBIfam" id="TIGR00838">
    <property type="entry name" value="argH"/>
    <property type="match status" value="1"/>
</dbReference>
<dbReference type="InterPro" id="IPR000362">
    <property type="entry name" value="Fumarate_lyase_fam"/>
</dbReference>
<dbReference type="InterPro" id="IPR009049">
    <property type="entry name" value="Argininosuccinate_lyase"/>
</dbReference>
<dbReference type="CDD" id="cd01359">
    <property type="entry name" value="Argininosuccinate_lyase"/>
    <property type="match status" value="1"/>
</dbReference>
<keyword evidence="6" id="KW-1185">Reference proteome</keyword>
<reference evidence="5 6" key="1">
    <citation type="submission" date="2015-04" db="EMBL/GenBank/DDBJ databases">
        <title>The draft genome sequence of Fusarium langsethiae, a T-2/HT-2 mycotoxin producer.</title>
        <authorList>
            <person name="Lysoe E."/>
            <person name="Divon H.H."/>
            <person name="Terzi V."/>
            <person name="Orru L."/>
            <person name="Lamontanara A."/>
            <person name="Kolseth A.-K."/>
            <person name="Frandsen R.J."/>
            <person name="Nielsen K."/>
            <person name="Thrane U."/>
        </authorList>
    </citation>
    <scope>NUCLEOTIDE SEQUENCE [LARGE SCALE GENOMIC DNA]</scope>
    <source>
        <strain evidence="5 6">Fl201059</strain>
    </source>
</reference>
<name>A0A0M9EN92_FUSLA</name>
<evidence type="ECO:0000313" key="6">
    <source>
        <dbReference type="Proteomes" id="UP000037904"/>
    </source>
</evidence>
<sequence>MALPSSTGDSLLERFYIHPSLETEKSLFDEFCRIDQAHLAMLVRQGIIPIEKGSKLATQLRKIRNGGIEGLNIDPSKGSLLFQIEATIAHELSWDIAGILHTARSRIDQRATARRLAARSKVLQVMQEIINFQEIMIAFSEKHLATLFPYYTHMQQAQPGSIGHYFLAFVNRFQDDFEDCQQSFAKVNLNPLGTAGRCGTSWPIDRNLTSTLLGFDGLIDNSMLGRDPDYAIRVLNCLSMIMSHLYDFATDLHIWSTQEFNYIALHDSHTGISSIFPNKKNPVLLETIRSEAGAASMWVPAAYTTCRGEGTGDHNIHNVPHLVPALDVTSNMLELAGGSLKALKVNISHIEEVLSSGWTTTSNLADKLVQDKKNSLNFRQAHHIVQTLIAMCKAEGIDREAISPEDLSRASLATLGTQAIAMGARDLKSAVDPRRFVESCVSTGGVAPPEVNRMLAYAKKKLEENWVWLISTQERLVSGNSALDNEIEKICGHDLW</sequence>
<dbReference type="Gene3D" id="1.20.200.10">
    <property type="entry name" value="Fumarase/aspartase (Central domain)"/>
    <property type="match status" value="1"/>
</dbReference>
<dbReference type="EMBL" id="JXCE01000746">
    <property type="protein sequence ID" value="KPA36126.1"/>
    <property type="molecule type" value="Genomic_DNA"/>
</dbReference>
<evidence type="ECO:0000256" key="2">
    <source>
        <dbReference type="ARBA" id="ARBA00032749"/>
    </source>
</evidence>
<dbReference type="GO" id="GO:0004056">
    <property type="term" value="F:argininosuccinate lyase activity"/>
    <property type="evidence" value="ECO:0007669"/>
    <property type="project" value="InterPro"/>
</dbReference>
<comment type="similarity">
    <text evidence="1">Belongs to the lyase 1 family. Argininosuccinate lyase subfamily.</text>
</comment>
<proteinExistence type="inferred from homology"/>
<dbReference type="Pfam" id="PF14698">
    <property type="entry name" value="ASL_C2"/>
    <property type="match status" value="1"/>
</dbReference>
<dbReference type="InterPro" id="IPR024083">
    <property type="entry name" value="Fumarase/histidase_N"/>
</dbReference>